<sequence>MNVPDDDASSSSSSSRGKKAGLLLTVRPPPLDEAGEEDTALPLQAIAEAFRIAALQRSAAFEIADDNKNDGDSFDDGNQHGHVGLYHAGSVGNDEAGGKGIGTEMLSAAAAADIQRVDKEDEGGDHQGSADEKKLGTRVREQHQDDHRGQRSVNRARASDQEGEKGDGDGSSTPACSSRSTS</sequence>
<evidence type="ECO:0000313" key="2">
    <source>
        <dbReference type="EMBL" id="GBG89489.1"/>
    </source>
</evidence>
<organism evidence="2 3">
    <name type="scientific">Chara braunii</name>
    <name type="common">Braun's stonewort</name>
    <dbReference type="NCBI Taxonomy" id="69332"/>
    <lineage>
        <taxon>Eukaryota</taxon>
        <taxon>Viridiplantae</taxon>
        <taxon>Streptophyta</taxon>
        <taxon>Charophyceae</taxon>
        <taxon>Charales</taxon>
        <taxon>Characeae</taxon>
        <taxon>Chara</taxon>
    </lineage>
</organism>
<dbReference type="EMBL" id="BFEA01000740">
    <property type="protein sequence ID" value="GBG89489.1"/>
    <property type="molecule type" value="Genomic_DNA"/>
</dbReference>
<dbReference type="Proteomes" id="UP000265515">
    <property type="component" value="Unassembled WGS sequence"/>
</dbReference>
<accession>A0A388M4U3</accession>
<dbReference type="Gramene" id="GBG89489">
    <property type="protein sequence ID" value="GBG89489"/>
    <property type="gene ID" value="CBR_g49280"/>
</dbReference>
<feature type="compositionally biased region" description="Low complexity" evidence="1">
    <location>
        <begin position="171"/>
        <end position="182"/>
    </location>
</feature>
<proteinExistence type="predicted"/>
<name>A0A388M4U3_CHABU</name>
<feature type="region of interest" description="Disordered" evidence="1">
    <location>
        <begin position="1"/>
        <end position="37"/>
    </location>
</feature>
<evidence type="ECO:0000313" key="3">
    <source>
        <dbReference type="Proteomes" id="UP000265515"/>
    </source>
</evidence>
<dbReference type="AlphaFoldDB" id="A0A388M4U3"/>
<feature type="compositionally biased region" description="Basic and acidic residues" evidence="1">
    <location>
        <begin position="115"/>
        <end position="149"/>
    </location>
</feature>
<reference evidence="2 3" key="1">
    <citation type="journal article" date="2018" name="Cell">
        <title>The Chara Genome: Secondary Complexity and Implications for Plant Terrestrialization.</title>
        <authorList>
            <person name="Nishiyama T."/>
            <person name="Sakayama H."/>
            <person name="Vries J.D."/>
            <person name="Buschmann H."/>
            <person name="Saint-Marcoux D."/>
            <person name="Ullrich K.K."/>
            <person name="Haas F.B."/>
            <person name="Vanderstraeten L."/>
            <person name="Becker D."/>
            <person name="Lang D."/>
            <person name="Vosolsobe S."/>
            <person name="Rombauts S."/>
            <person name="Wilhelmsson P.K.I."/>
            <person name="Janitza P."/>
            <person name="Kern R."/>
            <person name="Heyl A."/>
            <person name="Rumpler F."/>
            <person name="Villalobos L.I.A.C."/>
            <person name="Clay J.M."/>
            <person name="Skokan R."/>
            <person name="Toyoda A."/>
            <person name="Suzuki Y."/>
            <person name="Kagoshima H."/>
            <person name="Schijlen E."/>
            <person name="Tajeshwar N."/>
            <person name="Catarino B."/>
            <person name="Hetherington A.J."/>
            <person name="Saltykova A."/>
            <person name="Bonnot C."/>
            <person name="Breuninger H."/>
            <person name="Symeonidi A."/>
            <person name="Radhakrishnan G.V."/>
            <person name="Van Nieuwerburgh F."/>
            <person name="Deforce D."/>
            <person name="Chang C."/>
            <person name="Karol K.G."/>
            <person name="Hedrich R."/>
            <person name="Ulvskov P."/>
            <person name="Glockner G."/>
            <person name="Delwiche C.F."/>
            <person name="Petrasek J."/>
            <person name="Van de Peer Y."/>
            <person name="Friml J."/>
            <person name="Beilby M."/>
            <person name="Dolan L."/>
            <person name="Kohara Y."/>
            <person name="Sugano S."/>
            <person name="Fujiyama A."/>
            <person name="Delaux P.-M."/>
            <person name="Quint M."/>
            <person name="TheiBen G."/>
            <person name="Hagemann M."/>
            <person name="Harholt J."/>
            <person name="Dunand C."/>
            <person name="Zachgo S."/>
            <person name="Langdale J."/>
            <person name="Maumus F."/>
            <person name="Straeten D.V.D."/>
            <person name="Gould S.B."/>
            <person name="Rensing S.A."/>
        </authorList>
    </citation>
    <scope>NUCLEOTIDE SEQUENCE [LARGE SCALE GENOMIC DNA]</scope>
    <source>
        <strain evidence="2 3">S276</strain>
    </source>
</reference>
<evidence type="ECO:0000256" key="1">
    <source>
        <dbReference type="SAM" id="MobiDB-lite"/>
    </source>
</evidence>
<dbReference type="OrthoDB" id="773986at2759"/>
<protein>
    <submittedName>
        <fullName evidence="2">Uncharacterized protein</fullName>
    </submittedName>
</protein>
<comment type="caution">
    <text evidence="2">The sequence shown here is derived from an EMBL/GenBank/DDBJ whole genome shotgun (WGS) entry which is preliminary data.</text>
</comment>
<gene>
    <name evidence="2" type="ORF">CBR_g49280</name>
</gene>
<feature type="compositionally biased region" description="Basic and acidic residues" evidence="1">
    <location>
        <begin position="157"/>
        <end position="168"/>
    </location>
</feature>
<keyword evidence="3" id="KW-1185">Reference proteome</keyword>
<feature type="region of interest" description="Disordered" evidence="1">
    <location>
        <begin position="65"/>
        <end position="182"/>
    </location>
</feature>